<sequence>MPHNQRDKSDDLVPLELDEAISRFLRHMKPGWRDSTYDNAVTRLGHFTDWFEQAEITDLNSLNGRHLSDFVEWRHGEVKPITLQKQLSTPRQALRYWVTLEAVSRGLAEKLQAPELPDGAEVSNVVIDSSRVRKILEYHNRYRYASRHHAMAVILWRTGMRRGSLHSLDVDDLRPDDHALVLKHRPESDTYLKNGKHGERWVNLKPQYFQIIQDYVNSPNRPDVTDRFGRDPLITTRNGRPHPTTLTDNTYRMTRPCEYGPCPVGRVPEDCQGTTDPEKCPEKRGPHAFRRASISEHLRHSTQPDIVSDRCNVSLKVLYRHYDVRTEREKMAVRKNQLPDWS</sequence>
<proteinExistence type="predicted"/>
<evidence type="ECO:0000313" key="7">
    <source>
        <dbReference type="Proteomes" id="UP000236584"/>
    </source>
</evidence>
<feature type="region of interest" description="Disordered" evidence="4">
    <location>
        <begin position="222"/>
        <end position="243"/>
    </location>
</feature>
<dbReference type="EMBL" id="CP026309">
    <property type="protein sequence ID" value="AUV80575.1"/>
    <property type="molecule type" value="Genomic_DNA"/>
</dbReference>
<dbReference type="InterPro" id="IPR044068">
    <property type="entry name" value="CB"/>
</dbReference>
<dbReference type="InterPro" id="IPR010998">
    <property type="entry name" value="Integrase_recombinase_N"/>
</dbReference>
<dbReference type="GO" id="GO:0003677">
    <property type="term" value="F:DNA binding"/>
    <property type="evidence" value="ECO:0007669"/>
    <property type="project" value="UniProtKB-UniRule"/>
</dbReference>
<accession>A0A2I8VF87</accession>
<dbReference type="Gene3D" id="1.10.443.10">
    <property type="entry name" value="Intergrase catalytic core"/>
    <property type="match status" value="1"/>
</dbReference>
<dbReference type="KEGG" id="srub:C2R22_01945"/>
<dbReference type="PROSITE" id="PS51900">
    <property type="entry name" value="CB"/>
    <property type="match status" value="1"/>
</dbReference>
<dbReference type="Proteomes" id="UP000236584">
    <property type="component" value="Chromosome"/>
</dbReference>
<feature type="domain" description="Core-binding (CB)" evidence="5">
    <location>
        <begin position="15"/>
        <end position="98"/>
    </location>
</feature>
<evidence type="ECO:0000259" key="5">
    <source>
        <dbReference type="PROSITE" id="PS51900"/>
    </source>
</evidence>
<evidence type="ECO:0000256" key="1">
    <source>
        <dbReference type="ARBA" id="ARBA00023125"/>
    </source>
</evidence>
<reference evidence="6 7" key="1">
    <citation type="submission" date="2018-01" db="EMBL/GenBank/DDBJ databases">
        <title>Complete genome sequence of Salinigranum rubrum GX10T, an extremely halophilic archaeon isolated from a marine solar saltern.</title>
        <authorList>
            <person name="Han S."/>
        </authorList>
    </citation>
    <scope>NUCLEOTIDE SEQUENCE [LARGE SCALE GENOMIC DNA]</scope>
    <source>
        <strain evidence="6 7">GX10</strain>
    </source>
</reference>
<dbReference type="CDD" id="cd00397">
    <property type="entry name" value="DNA_BRE_C"/>
    <property type="match status" value="1"/>
</dbReference>
<name>A0A2I8VF87_9EURY</name>
<keyword evidence="2" id="KW-0233">DNA recombination</keyword>
<evidence type="ECO:0000256" key="2">
    <source>
        <dbReference type="ARBA" id="ARBA00023172"/>
    </source>
</evidence>
<evidence type="ECO:0000313" key="6">
    <source>
        <dbReference type="EMBL" id="AUV80575.1"/>
    </source>
</evidence>
<dbReference type="InterPro" id="IPR011010">
    <property type="entry name" value="DNA_brk_join_enz"/>
</dbReference>
<dbReference type="AlphaFoldDB" id="A0A2I8VF87"/>
<evidence type="ECO:0000256" key="3">
    <source>
        <dbReference type="PROSITE-ProRule" id="PRU01248"/>
    </source>
</evidence>
<dbReference type="InterPro" id="IPR013762">
    <property type="entry name" value="Integrase-like_cat_sf"/>
</dbReference>
<protein>
    <submittedName>
        <fullName evidence="6">Integrase</fullName>
    </submittedName>
</protein>
<keyword evidence="7" id="KW-1185">Reference proteome</keyword>
<dbReference type="GO" id="GO:0006310">
    <property type="term" value="P:DNA recombination"/>
    <property type="evidence" value="ECO:0007669"/>
    <property type="project" value="UniProtKB-KW"/>
</dbReference>
<dbReference type="GO" id="GO:0015074">
    <property type="term" value="P:DNA integration"/>
    <property type="evidence" value="ECO:0007669"/>
    <property type="project" value="InterPro"/>
</dbReference>
<evidence type="ECO:0000256" key="4">
    <source>
        <dbReference type="SAM" id="MobiDB-lite"/>
    </source>
</evidence>
<dbReference type="SUPFAM" id="SSF56349">
    <property type="entry name" value="DNA breaking-rejoining enzymes"/>
    <property type="match status" value="1"/>
</dbReference>
<gene>
    <name evidence="6" type="ORF">C2R22_01945</name>
</gene>
<keyword evidence="1 3" id="KW-0238">DNA-binding</keyword>
<organism evidence="6 7">
    <name type="scientific">Salinigranum rubrum</name>
    <dbReference type="NCBI Taxonomy" id="755307"/>
    <lineage>
        <taxon>Archaea</taxon>
        <taxon>Methanobacteriati</taxon>
        <taxon>Methanobacteriota</taxon>
        <taxon>Stenosarchaea group</taxon>
        <taxon>Halobacteria</taxon>
        <taxon>Halobacteriales</taxon>
        <taxon>Haloferacaceae</taxon>
        <taxon>Salinigranum</taxon>
    </lineage>
</organism>
<dbReference type="Gene3D" id="1.10.150.130">
    <property type="match status" value="1"/>
</dbReference>